<dbReference type="EMBL" id="JARGDH010000001">
    <property type="protein sequence ID" value="KAL0280795.1"/>
    <property type="molecule type" value="Genomic_DNA"/>
</dbReference>
<feature type="chain" id="PRO_5043699663" evidence="2">
    <location>
        <begin position="24"/>
        <end position="141"/>
    </location>
</feature>
<evidence type="ECO:0000256" key="2">
    <source>
        <dbReference type="SAM" id="SignalP"/>
    </source>
</evidence>
<organism evidence="3">
    <name type="scientific">Menopon gallinae</name>
    <name type="common">poultry shaft louse</name>
    <dbReference type="NCBI Taxonomy" id="328185"/>
    <lineage>
        <taxon>Eukaryota</taxon>
        <taxon>Metazoa</taxon>
        <taxon>Ecdysozoa</taxon>
        <taxon>Arthropoda</taxon>
        <taxon>Hexapoda</taxon>
        <taxon>Insecta</taxon>
        <taxon>Pterygota</taxon>
        <taxon>Neoptera</taxon>
        <taxon>Paraneoptera</taxon>
        <taxon>Psocodea</taxon>
        <taxon>Troctomorpha</taxon>
        <taxon>Phthiraptera</taxon>
        <taxon>Amblycera</taxon>
        <taxon>Menoponidae</taxon>
        <taxon>Menopon</taxon>
    </lineage>
</organism>
<sequence>MYQVRILLVLAVVTAVYLHHADARPFRTLSRQKRISDQRLAELETLIALSKMKSKMVTIPVGFGRVDPLKIGRRKRSLDLLLKTLLSDLSSQEDREEEEGSEEYDQQVRTEGRIPNDINQWIYDTNQKIARYRHLPVRLPE</sequence>
<gene>
    <name evidence="3" type="ORF">PYX00_001986</name>
</gene>
<protein>
    <submittedName>
        <fullName evidence="3">Uncharacterized protein</fullName>
    </submittedName>
</protein>
<dbReference type="AlphaFoldDB" id="A0AAW2IH57"/>
<feature type="signal peptide" evidence="2">
    <location>
        <begin position="1"/>
        <end position="23"/>
    </location>
</feature>
<accession>A0AAW2IH57</accession>
<feature type="region of interest" description="Disordered" evidence="1">
    <location>
        <begin position="89"/>
        <end position="110"/>
    </location>
</feature>
<proteinExistence type="predicted"/>
<feature type="compositionally biased region" description="Acidic residues" evidence="1">
    <location>
        <begin position="94"/>
        <end position="105"/>
    </location>
</feature>
<keyword evidence="2" id="KW-0732">Signal</keyword>
<evidence type="ECO:0000256" key="1">
    <source>
        <dbReference type="SAM" id="MobiDB-lite"/>
    </source>
</evidence>
<comment type="caution">
    <text evidence="3">The sequence shown here is derived from an EMBL/GenBank/DDBJ whole genome shotgun (WGS) entry which is preliminary data.</text>
</comment>
<evidence type="ECO:0000313" key="3">
    <source>
        <dbReference type="EMBL" id="KAL0280795.1"/>
    </source>
</evidence>
<reference evidence="3" key="1">
    <citation type="journal article" date="2024" name="Gigascience">
        <title>Chromosome-level genome of the poultry shaft louse Menopon gallinae provides insight into the host-switching and adaptive evolution of parasitic lice.</title>
        <authorList>
            <person name="Xu Y."/>
            <person name="Ma L."/>
            <person name="Liu S."/>
            <person name="Liang Y."/>
            <person name="Liu Q."/>
            <person name="He Z."/>
            <person name="Tian L."/>
            <person name="Duan Y."/>
            <person name="Cai W."/>
            <person name="Li H."/>
            <person name="Song F."/>
        </authorList>
    </citation>
    <scope>NUCLEOTIDE SEQUENCE</scope>
    <source>
        <strain evidence="3">Cailab_2023a</strain>
    </source>
</reference>
<name>A0AAW2IH57_9NEOP</name>